<dbReference type="Pfam" id="PF12802">
    <property type="entry name" value="MarR_2"/>
    <property type="match status" value="1"/>
</dbReference>
<dbReference type="SUPFAM" id="SSF46785">
    <property type="entry name" value="Winged helix' DNA-binding domain"/>
    <property type="match status" value="1"/>
</dbReference>
<dbReference type="OrthoDB" id="9806864at2"/>
<gene>
    <name evidence="2" type="ORF">C8N34_102187</name>
</gene>
<dbReference type="Gene3D" id="1.10.10.10">
    <property type="entry name" value="Winged helix-like DNA-binding domain superfamily/Winged helix DNA-binding domain"/>
    <property type="match status" value="1"/>
</dbReference>
<dbReference type="PANTHER" id="PTHR33164">
    <property type="entry name" value="TRANSCRIPTIONAL REGULATOR, MARR FAMILY"/>
    <property type="match status" value="1"/>
</dbReference>
<dbReference type="RefSeq" id="WP_108127823.1">
    <property type="nucleotide sequence ID" value="NZ_QBKP01000002.1"/>
</dbReference>
<evidence type="ECO:0000313" key="2">
    <source>
        <dbReference type="EMBL" id="PTX52408.1"/>
    </source>
</evidence>
<reference evidence="2 3" key="1">
    <citation type="submission" date="2018-04" db="EMBL/GenBank/DDBJ databases">
        <title>Genomic Encyclopedia of Archaeal and Bacterial Type Strains, Phase II (KMG-II): from individual species to whole genera.</title>
        <authorList>
            <person name="Goeker M."/>
        </authorList>
    </citation>
    <scope>NUCLEOTIDE SEQUENCE [LARGE SCALE GENOMIC DNA]</scope>
    <source>
        <strain evidence="2 3">DSM 21823</strain>
    </source>
</reference>
<sequence length="161" mass="18131">MNERNEPGLGELLRYVSDLVEHGAEEHYRQMGLQYRARYTPVLRAIQAGAKTVTEITARTHLTQGAISQTVGHMENDGVISRHRVEDGRKSSIRLTPHGKELVAKLNQHWSATFAVIEELEGEIGHPLRRILEDAAKALERQGFAQRLTHIKLGQPRGIDQ</sequence>
<dbReference type="InterPro" id="IPR039422">
    <property type="entry name" value="MarR/SlyA-like"/>
</dbReference>
<dbReference type="GO" id="GO:0003677">
    <property type="term" value="F:DNA binding"/>
    <property type="evidence" value="ECO:0007669"/>
    <property type="project" value="UniProtKB-KW"/>
</dbReference>
<dbReference type="EMBL" id="QBKP01000002">
    <property type="protein sequence ID" value="PTX52408.1"/>
    <property type="molecule type" value="Genomic_DNA"/>
</dbReference>
<dbReference type="InterPro" id="IPR000835">
    <property type="entry name" value="HTH_MarR-typ"/>
</dbReference>
<organism evidence="2 3">
    <name type="scientific">Gemmobacter caeni</name>
    <dbReference type="NCBI Taxonomy" id="589035"/>
    <lineage>
        <taxon>Bacteria</taxon>
        <taxon>Pseudomonadati</taxon>
        <taxon>Pseudomonadota</taxon>
        <taxon>Alphaproteobacteria</taxon>
        <taxon>Rhodobacterales</taxon>
        <taxon>Paracoccaceae</taxon>
        <taxon>Gemmobacter</taxon>
    </lineage>
</organism>
<keyword evidence="3" id="KW-1185">Reference proteome</keyword>
<keyword evidence="2" id="KW-0238">DNA-binding</keyword>
<dbReference type="AlphaFoldDB" id="A0A2T6B8R0"/>
<dbReference type="GO" id="GO:0006950">
    <property type="term" value="P:response to stress"/>
    <property type="evidence" value="ECO:0007669"/>
    <property type="project" value="TreeGrafter"/>
</dbReference>
<dbReference type="PANTHER" id="PTHR33164:SF43">
    <property type="entry name" value="HTH-TYPE TRANSCRIPTIONAL REPRESSOR YETL"/>
    <property type="match status" value="1"/>
</dbReference>
<dbReference type="InterPro" id="IPR036388">
    <property type="entry name" value="WH-like_DNA-bd_sf"/>
</dbReference>
<protein>
    <submittedName>
        <fullName evidence="2">DNA-binding MarR family transcriptional regulator</fullName>
    </submittedName>
</protein>
<evidence type="ECO:0000313" key="3">
    <source>
        <dbReference type="Proteomes" id="UP000244224"/>
    </source>
</evidence>
<comment type="caution">
    <text evidence="2">The sequence shown here is derived from an EMBL/GenBank/DDBJ whole genome shotgun (WGS) entry which is preliminary data.</text>
</comment>
<dbReference type="InterPro" id="IPR036390">
    <property type="entry name" value="WH_DNA-bd_sf"/>
</dbReference>
<accession>A0A2T6B8R0</accession>
<evidence type="ECO:0000259" key="1">
    <source>
        <dbReference type="SMART" id="SM00347"/>
    </source>
</evidence>
<dbReference type="GO" id="GO:0003700">
    <property type="term" value="F:DNA-binding transcription factor activity"/>
    <property type="evidence" value="ECO:0007669"/>
    <property type="project" value="InterPro"/>
</dbReference>
<dbReference type="Proteomes" id="UP000244224">
    <property type="component" value="Unassembled WGS sequence"/>
</dbReference>
<name>A0A2T6B8R0_9RHOB</name>
<dbReference type="SMART" id="SM00347">
    <property type="entry name" value="HTH_MARR"/>
    <property type="match status" value="1"/>
</dbReference>
<feature type="domain" description="HTH marR-type" evidence="1">
    <location>
        <begin position="26"/>
        <end position="120"/>
    </location>
</feature>
<proteinExistence type="predicted"/>